<evidence type="ECO:0000256" key="2">
    <source>
        <dbReference type="ARBA" id="ARBA00010379"/>
    </source>
</evidence>
<feature type="compositionally biased region" description="Basic and acidic residues" evidence="13">
    <location>
        <begin position="738"/>
        <end position="771"/>
    </location>
</feature>
<keyword evidence="7 12" id="KW-0067">ATP-binding</keyword>
<keyword evidence="8" id="KW-0694">RNA-binding</keyword>
<evidence type="ECO:0000256" key="9">
    <source>
        <dbReference type="ARBA" id="ARBA00023242"/>
    </source>
</evidence>
<feature type="region of interest" description="Disordered" evidence="13">
    <location>
        <begin position="574"/>
        <end position="598"/>
    </location>
</feature>
<dbReference type="FunFam" id="3.40.50.300:FF:000865">
    <property type="entry name" value="ATP-dependent RNA helicase DDX54"/>
    <property type="match status" value="1"/>
</dbReference>
<dbReference type="SUPFAM" id="SSF52540">
    <property type="entry name" value="P-loop containing nucleoside triphosphate hydrolases"/>
    <property type="match status" value="2"/>
</dbReference>
<dbReference type="GO" id="GO:0003724">
    <property type="term" value="F:RNA helicase activity"/>
    <property type="evidence" value="ECO:0007669"/>
    <property type="project" value="UniProtKB-EC"/>
</dbReference>
<feature type="region of interest" description="Disordered" evidence="13">
    <location>
        <begin position="697"/>
        <end position="800"/>
    </location>
</feature>
<dbReference type="InterPro" id="IPR014014">
    <property type="entry name" value="RNA_helicase_DEAD_Q_motif"/>
</dbReference>
<evidence type="ECO:0000259" key="14">
    <source>
        <dbReference type="PROSITE" id="PS51192"/>
    </source>
</evidence>
<evidence type="ECO:0000256" key="6">
    <source>
        <dbReference type="ARBA" id="ARBA00022806"/>
    </source>
</evidence>
<dbReference type="SMART" id="SM00487">
    <property type="entry name" value="DEXDc"/>
    <property type="match status" value="1"/>
</dbReference>
<keyword evidence="5 12" id="KW-0378">Hydrolase</keyword>
<feature type="domain" description="Helicase C-terminal" evidence="15">
    <location>
        <begin position="256"/>
        <end position="402"/>
    </location>
</feature>
<evidence type="ECO:0000313" key="18">
    <source>
        <dbReference type="Proteomes" id="UP000835052"/>
    </source>
</evidence>
<dbReference type="EC" id="3.6.4.13" evidence="3"/>
<evidence type="ECO:0000256" key="4">
    <source>
        <dbReference type="ARBA" id="ARBA00022741"/>
    </source>
</evidence>
<dbReference type="InterPro" id="IPR011545">
    <property type="entry name" value="DEAD/DEAH_box_helicase_dom"/>
</dbReference>
<dbReference type="Pfam" id="PF00271">
    <property type="entry name" value="Helicase_C"/>
    <property type="match status" value="1"/>
</dbReference>
<evidence type="ECO:0000259" key="16">
    <source>
        <dbReference type="PROSITE" id="PS51195"/>
    </source>
</evidence>
<evidence type="ECO:0000256" key="13">
    <source>
        <dbReference type="SAM" id="MobiDB-lite"/>
    </source>
</evidence>
<dbReference type="Pfam" id="PF00270">
    <property type="entry name" value="DEAD"/>
    <property type="match status" value="1"/>
</dbReference>
<dbReference type="GO" id="GO:0005524">
    <property type="term" value="F:ATP binding"/>
    <property type="evidence" value="ECO:0007669"/>
    <property type="project" value="UniProtKB-KW"/>
</dbReference>
<dbReference type="SMART" id="SM00490">
    <property type="entry name" value="HELICc"/>
    <property type="match status" value="1"/>
</dbReference>
<dbReference type="GO" id="GO:0005730">
    <property type="term" value="C:nucleolus"/>
    <property type="evidence" value="ECO:0007669"/>
    <property type="project" value="UniProtKB-SubCell"/>
</dbReference>
<dbReference type="AlphaFoldDB" id="A0A8S1HKN6"/>
<dbReference type="InterPro" id="IPR050079">
    <property type="entry name" value="DEAD_box_RNA_helicase"/>
</dbReference>
<feature type="region of interest" description="Disordered" evidence="13">
    <location>
        <begin position="661"/>
        <end position="680"/>
    </location>
</feature>
<evidence type="ECO:0000256" key="5">
    <source>
        <dbReference type="ARBA" id="ARBA00022801"/>
    </source>
</evidence>
<evidence type="ECO:0000256" key="10">
    <source>
        <dbReference type="ARBA" id="ARBA00047984"/>
    </source>
</evidence>
<dbReference type="EMBL" id="CAJGYM010000086">
    <property type="protein sequence ID" value="CAD6197123.1"/>
    <property type="molecule type" value="Genomic_DNA"/>
</dbReference>
<dbReference type="Gene3D" id="3.40.50.300">
    <property type="entry name" value="P-loop containing nucleotide triphosphate hydrolases"/>
    <property type="match status" value="2"/>
</dbReference>
<sequence length="800" mass="90328">MTASDDEDFSQLQSDQNRKQRKAGGWQSLGLDHTVFKAIEKKGFKQPTPIQRKTIPCILDGKDVVAMSRTGSGKTAAFVIPMIQRLKRRDTKGIRGLLVSPTRELALQTFKVVKELGRFTGLRCAILVGGDAIEDQFSTIHENPDILIATPGRLLHVIVEMNLRLSFVQYVVFDEADRLFEMGFQDQLTETLKRIPESRQTLLFSATLPKMLVDFAKAGLTDPTLVRLDVDEKVSEQLSMIFCTCRPDEKLAILLQLCRRMDVEKKQTVVFCATMKHVEYVVGILNRAGIDCSFVYSQLDATARKMNIAKFHQKENNILVVTDVAARGVDIPLLDTVINLHFPPKAKLFVHRVGRVARAGRCGTAISLVANDELPYLADLFLFLGKPMRFAVDSDQHQDSLTLIGRVPENMVALETEFFRHVHDNNEEMLDLKQKATNAMMKYTRTRPPPSAESARRVKQEIRPKSLECAPHPFLRSEDDKQSSDILNQISNYKSHSTIFEVNVGTKSQAALVMKEKRKAHENHIKTTAEKKVSDAAAASEQLETSSAKSGLQVADDEELEDVFTNVIGATKATVTSEENPRKRKASNGKRIDRSEQMRLEKERHYIAYSAADYNSEKQLALEKVDFGRQAEGVSVDIIADDDRGMYKQTHAKRWDRKLKKYVGPSGDDSSKKKIRTEDGTWLPASYKTGRYKEWKQKQKIGFGNENAEDSEMKEKSNRSSNRKRKWAQAGGKSSGPKHSEIKKPEQILKERQKKDRLQDYMTHRRTENLKKKAASLKKTGGKTAGKAGGKFQKKGRGKR</sequence>
<dbReference type="PROSITE" id="PS51195">
    <property type="entry name" value="Q_MOTIF"/>
    <property type="match status" value="1"/>
</dbReference>
<comment type="similarity">
    <text evidence="2">Belongs to the DEAD box helicase family. DDX54/DBP10 subfamily.</text>
</comment>
<feature type="short sequence motif" description="Q motif" evidence="11">
    <location>
        <begin position="24"/>
        <end position="52"/>
    </location>
</feature>
<dbReference type="InterPro" id="IPR000629">
    <property type="entry name" value="RNA-helicase_DEAD-box_CS"/>
</dbReference>
<evidence type="ECO:0000313" key="17">
    <source>
        <dbReference type="EMBL" id="CAD6197123.1"/>
    </source>
</evidence>
<dbReference type="CDD" id="cd17959">
    <property type="entry name" value="DEADc_DDX54"/>
    <property type="match status" value="1"/>
</dbReference>
<dbReference type="PANTHER" id="PTHR47959:SF8">
    <property type="entry name" value="RNA HELICASE"/>
    <property type="match status" value="1"/>
</dbReference>
<organism evidence="17 18">
    <name type="scientific">Caenorhabditis auriculariae</name>
    <dbReference type="NCBI Taxonomy" id="2777116"/>
    <lineage>
        <taxon>Eukaryota</taxon>
        <taxon>Metazoa</taxon>
        <taxon>Ecdysozoa</taxon>
        <taxon>Nematoda</taxon>
        <taxon>Chromadorea</taxon>
        <taxon>Rhabditida</taxon>
        <taxon>Rhabditina</taxon>
        <taxon>Rhabditomorpha</taxon>
        <taxon>Rhabditoidea</taxon>
        <taxon>Rhabditidae</taxon>
        <taxon>Peloderinae</taxon>
        <taxon>Caenorhabditis</taxon>
    </lineage>
</organism>
<dbReference type="PANTHER" id="PTHR47959">
    <property type="entry name" value="ATP-DEPENDENT RNA HELICASE RHLE-RELATED"/>
    <property type="match status" value="1"/>
</dbReference>
<feature type="domain" description="Helicase ATP-binding" evidence="14">
    <location>
        <begin position="55"/>
        <end position="226"/>
    </location>
</feature>
<dbReference type="PROSITE" id="PS51194">
    <property type="entry name" value="HELICASE_CTER"/>
    <property type="match status" value="1"/>
</dbReference>
<dbReference type="Proteomes" id="UP000835052">
    <property type="component" value="Unassembled WGS sequence"/>
</dbReference>
<evidence type="ECO:0000256" key="8">
    <source>
        <dbReference type="ARBA" id="ARBA00022884"/>
    </source>
</evidence>
<dbReference type="InterPro" id="IPR012541">
    <property type="entry name" value="DBP10_C"/>
</dbReference>
<keyword evidence="18" id="KW-1185">Reference proteome</keyword>
<feature type="compositionally biased region" description="Basic and acidic residues" evidence="13">
    <location>
        <begin position="669"/>
        <end position="679"/>
    </location>
</feature>
<dbReference type="GO" id="GO:0016787">
    <property type="term" value="F:hydrolase activity"/>
    <property type="evidence" value="ECO:0007669"/>
    <property type="project" value="UniProtKB-KW"/>
</dbReference>
<dbReference type="OrthoDB" id="10261375at2759"/>
<evidence type="ECO:0000256" key="3">
    <source>
        <dbReference type="ARBA" id="ARBA00012552"/>
    </source>
</evidence>
<dbReference type="GO" id="GO:0003723">
    <property type="term" value="F:RNA binding"/>
    <property type="evidence" value="ECO:0007669"/>
    <property type="project" value="UniProtKB-KW"/>
</dbReference>
<dbReference type="InterPro" id="IPR014001">
    <property type="entry name" value="Helicase_ATP-bd"/>
</dbReference>
<evidence type="ECO:0000256" key="12">
    <source>
        <dbReference type="RuleBase" id="RU000492"/>
    </source>
</evidence>
<comment type="catalytic activity">
    <reaction evidence="10">
        <text>ATP + H2O = ADP + phosphate + H(+)</text>
        <dbReference type="Rhea" id="RHEA:13065"/>
        <dbReference type="ChEBI" id="CHEBI:15377"/>
        <dbReference type="ChEBI" id="CHEBI:15378"/>
        <dbReference type="ChEBI" id="CHEBI:30616"/>
        <dbReference type="ChEBI" id="CHEBI:43474"/>
        <dbReference type="ChEBI" id="CHEBI:456216"/>
        <dbReference type="EC" id="3.6.4.13"/>
    </reaction>
</comment>
<feature type="region of interest" description="Disordered" evidence="13">
    <location>
        <begin position="1"/>
        <end position="25"/>
    </location>
</feature>
<name>A0A8S1HKN6_9PELO</name>
<dbReference type="InterPro" id="IPR027417">
    <property type="entry name" value="P-loop_NTPase"/>
</dbReference>
<protein>
    <recommendedName>
        <fullName evidence="3">RNA helicase</fullName>
        <ecNumber evidence="3">3.6.4.13</ecNumber>
    </recommendedName>
</protein>
<dbReference type="SMART" id="SM01123">
    <property type="entry name" value="DBP10CT"/>
    <property type="match status" value="1"/>
</dbReference>
<dbReference type="InterPro" id="IPR001650">
    <property type="entry name" value="Helicase_C-like"/>
</dbReference>
<keyword evidence="6 12" id="KW-0347">Helicase</keyword>
<keyword evidence="9" id="KW-0539">Nucleus</keyword>
<reference evidence="17" key="1">
    <citation type="submission" date="2020-10" db="EMBL/GenBank/DDBJ databases">
        <authorList>
            <person name="Kikuchi T."/>
        </authorList>
    </citation>
    <scope>NUCLEOTIDE SEQUENCE</scope>
    <source>
        <strain evidence="17">NKZ352</strain>
    </source>
</reference>
<evidence type="ECO:0000259" key="15">
    <source>
        <dbReference type="PROSITE" id="PS51194"/>
    </source>
</evidence>
<dbReference type="CDD" id="cd18787">
    <property type="entry name" value="SF2_C_DEAD"/>
    <property type="match status" value="1"/>
</dbReference>
<feature type="domain" description="DEAD-box RNA helicase Q" evidence="16">
    <location>
        <begin position="24"/>
        <end position="52"/>
    </location>
</feature>
<comment type="caution">
    <text evidence="17">The sequence shown here is derived from an EMBL/GenBank/DDBJ whole genome shotgun (WGS) entry which is preliminary data.</text>
</comment>
<accession>A0A8S1HKN6</accession>
<dbReference type="GO" id="GO:0005829">
    <property type="term" value="C:cytosol"/>
    <property type="evidence" value="ECO:0007669"/>
    <property type="project" value="TreeGrafter"/>
</dbReference>
<evidence type="ECO:0000256" key="7">
    <source>
        <dbReference type="ARBA" id="ARBA00022840"/>
    </source>
</evidence>
<evidence type="ECO:0000256" key="11">
    <source>
        <dbReference type="PROSITE-ProRule" id="PRU00552"/>
    </source>
</evidence>
<comment type="subcellular location">
    <subcellularLocation>
        <location evidence="1">Nucleus</location>
        <location evidence="1">Nucleolus</location>
    </subcellularLocation>
</comment>
<dbReference type="PROSITE" id="PS00039">
    <property type="entry name" value="DEAD_ATP_HELICASE"/>
    <property type="match status" value="1"/>
</dbReference>
<dbReference type="GO" id="GO:0043186">
    <property type="term" value="C:P granule"/>
    <property type="evidence" value="ECO:0007669"/>
    <property type="project" value="UniProtKB-ARBA"/>
</dbReference>
<gene>
    <name evidence="17" type="ORF">CAUJ_LOCUS13032</name>
</gene>
<dbReference type="InterPro" id="IPR033517">
    <property type="entry name" value="DDX54/DBP10_DEAD-box_helicase"/>
</dbReference>
<dbReference type="PROSITE" id="PS51192">
    <property type="entry name" value="HELICASE_ATP_BIND_1"/>
    <property type="match status" value="1"/>
</dbReference>
<dbReference type="Pfam" id="PF08147">
    <property type="entry name" value="DBP10CT"/>
    <property type="match status" value="1"/>
</dbReference>
<keyword evidence="4 12" id="KW-0547">Nucleotide-binding</keyword>
<proteinExistence type="inferred from homology"/>
<evidence type="ECO:0000256" key="1">
    <source>
        <dbReference type="ARBA" id="ARBA00004604"/>
    </source>
</evidence>